<comment type="similarity">
    <text evidence="1">Belongs to the FGGY kinase family.</text>
</comment>
<dbReference type="InterPro" id="IPR018485">
    <property type="entry name" value="FGGY_C"/>
</dbReference>
<evidence type="ECO:0000259" key="4">
    <source>
        <dbReference type="Pfam" id="PF00370"/>
    </source>
</evidence>
<name>A0ABY8QJL7_9RHOB</name>
<dbReference type="RefSeq" id="WP_282301385.1">
    <property type="nucleotide sequence ID" value="NZ_CP124616.1"/>
</dbReference>
<dbReference type="Gene3D" id="3.30.420.40">
    <property type="match status" value="1"/>
</dbReference>
<proteinExistence type="inferred from homology"/>
<dbReference type="PANTHER" id="PTHR43435">
    <property type="entry name" value="RIBULOKINASE"/>
    <property type="match status" value="1"/>
</dbReference>
<sequence length="526" mass="55280">MTRYVCAVDVGTLSARAGIFDSDGEMLSRQVSGFPVHEGEGHVGEYASGDIWRAVCDAVRAAVRSSGVQADQVSALAFDATCSLVLLDRDHAPLPLGPDGRDTIAWFDHRALAEAERCTATGHALIRHLGQAMSPEMQTPKLMWLKTHRPDLWAALGYAGDLSDYLVLRSTGQAVRSACAAAAKWPYLPASGGWQHDFLTQVGLPDLPQKAGLTAPPAPVGTTAGTLTAASADALGLATGTKVATGIIDAFAGAIGTHGLFPKGTAPDLQQTLITGTSNCIMSVSKEPLYRAGLWGPYRDAAMPGRWVSEGGQSAAGALLDHVLDSWPRTGDGNRPGHSDVTARLGALLAQHGPGFGGHIHVLPDFNGNRSPLSDPMARGVISGLSLDRSFDALCALYWRAALSLALGVRQIISHASGENLDTSDLAMVGGLAQSDLLAQLFADVTGRRILRHQGQDTILLGTATLAFACLDKDSAIGPIARDMAADPVIKTPDPAAQALYERDYQVFLRMQAHRAEIAALGAKNP</sequence>
<dbReference type="InterPro" id="IPR043129">
    <property type="entry name" value="ATPase_NBD"/>
</dbReference>
<evidence type="ECO:0000313" key="7">
    <source>
        <dbReference type="Proteomes" id="UP001241605"/>
    </source>
</evidence>
<dbReference type="Pfam" id="PF00370">
    <property type="entry name" value="FGGY_N"/>
    <property type="match status" value="1"/>
</dbReference>
<dbReference type="Pfam" id="PF02782">
    <property type="entry name" value="FGGY_C"/>
    <property type="match status" value="1"/>
</dbReference>
<dbReference type="PANTHER" id="PTHR43435:SF4">
    <property type="entry name" value="FGGY CARBOHYDRATE KINASE DOMAIN-CONTAINING PROTEIN"/>
    <property type="match status" value="1"/>
</dbReference>
<evidence type="ECO:0000256" key="1">
    <source>
        <dbReference type="ARBA" id="ARBA00009156"/>
    </source>
</evidence>
<dbReference type="EMBL" id="CP124616">
    <property type="protein sequence ID" value="WGW04749.1"/>
    <property type="molecule type" value="Genomic_DNA"/>
</dbReference>
<keyword evidence="3 6" id="KW-0418">Kinase</keyword>
<dbReference type="Proteomes" id="UP001241605">
    <property type="component" value="Chromosome"/>
</dbReference>
<dbReference type="GO" id="GO:0016301">
    <property type="term" value="F:kinase activity"/>
    <property type="evidence" value="ECO:0007669"/>
    <property type="project" value="UniProtKB-KW"/>
</dbReference>
<dbReference type="PIRSF" id="PIRSF000538">
    <property type="entry name" value="GlpK"/>
    <property type="match status" value="1"/>
</dbReference>
<keyword evidence="2" id="KW-0808">Transferase</keyword>
<accession>A0ABY8QJL7</accession>
<dbReference type="InterPro" id="IPR000577">
    <property type="entry name" value="Carb_kinase_FGGY"/>
</dbReference>
<dbReference type="Gene3D" id="1.20.58.2240">
    <property type="match status" value="1"/>
</dbReference>
<evidence type="ECO:0000256" key="2">
    <source>
        <dbReference type="ARBA" id="ARBA00022679"/>
    </source>
</evidence>
<dbReference type="NCBIfam" id="TIGR01315">
    <property type="entry name" value="5C_CHO_kinase"/>
    <property type="match status" value="1"/>
</dbReference>
<protein>
    <submittedName>
        <fullName evidence="6">FGGY family pentulose kinase</fullName>
    </submittedName>
</protein>
<reference evidence="6 7" key="1">
    <citation type="submission" date="2023-05" db="EMBL/GenBank/DDBJ databases">
        <title>YMD87, complete Genome.</title>
        <authorList>
            <person name="Zhang J."/>
            <person name="Xu X."/>
        </authorList>
    </citation>
    <scope>NUCLEOTIDE SEQUENCE [LARGE SCALE GENOMIC DNA]</scope>
    <source>
        <strain evidence="6 7">YMD87</strain>
    </source>
</reference>
<dbReference type="SUPFAM" id="SSF53067">
    <property type="entry name" value="Actin-like ATPase domain"/>
    <property type="match status" value="2"/>
</dbReference>
<gene>
    <name evidence="6" type="ORF">QF118_04140</name>
</gene>
<keyword evidence="7" id="KW-1185">Reference proteome</keyword>
<dbReference type="InterPro" id="IPR006003">
    <property type="entry name" value="FGGY_RbtK-like"/>
</dbReference>
<feature type="domain" description="Carbohydrate kinase FGGY N-terminal" evidence="4">
    <location>
        <begin position="4"/>
        <end position="256"/>
    </location>
</feature>
<organism evidence="6 7">
    <name type="scientific">Tropicibacter oceani</name>
    <dbReference type="NCBI Taxonomy" id="3058420"/>
    <lineage>
        <taxon>Bacteria</taxon>
        <taxon>Pseudomonadati</taxon>
        <taxon>Pseudomonadota</taxon>
        <taxon>Alphaproteobacteria</taxon>
        <taxon>Rhodobacterales</taxon>
        <taxon>Roseobacteraceae</taxon>
        <taxon>Tropicibacter</taxon>
    </lineage>
</organism>
<dbReference type="InterPro" id="IPR018484">
    <property type="entry name" value="FGGY_N"/>
</dbReference>
<feature type="domain" description="Carbohydrate kinase FGGY C-terminal" evidence="5">
    <location>
        <begin position="274"/>
        <end position="468"/>
    </location>
</feature>
<evidence type="ECO:0000313" key="6">
    <source>
        <dbReference type="EMBL" id="WGW04749.1"/>
    </source>
</evidence>
<evidence type="ECO:0000256" key="3">
    <source>
        <dbReference type="ARBA" id="ARBA00022777"/>
    </source>
</evidence>
<evidence type="ECO:0000259" key="5">
    <source>
        <dbReference type="Pfam" id="PF02782"/>
    </source>
</evidence>